<name>A0A1M7QKR0_9BACT</name>
<dbReference type="Proteomes" id="UP000184513">
    <property type="component" value="Unassembled WGS sequence"/>
</dbReference>
<proteinExistence type="predicted"/>
<sequence>MVIIPVAPNGAFCGYTGGKQIVPPQMDTDKHRFFSKCLTSGSPITLPNSSTKRPFQQIPISQRRLGNSVRNSQVIPRPLLTDISILIYAEFFPCPVFFQAYIEMQHLTYSSGRYPGDLMARVFGKQDGFKIFRERVLIAYGI</sequence>
<protein>
    <submittedName>
        <fullName evidence="1">Uncharacterized protein</fullName>
    </submittedName>
</protein>
<dbReference type="AlphaFoldDB" id="A0A1M7QKR0"/>
<keyword evidence="2" id="KW-1185">Reference proteome</keyword>
<evidence type="ECO:0000313" key="1">
    <source>
        <dbReference type="EMBL" id="SHN31908.1"/>
    </source>
</evidence>
<dbReference type="EMBL" id="FRCY01000019">
    <property type="protein sequence ID" value="SHN31908.1"/>
    <property type="molecule type" value="Genomic_DNA"/>
</dbReference>
<evidence type="ECO:0000313" key="2">
    <source>
        <dbReference type="Proteomes" id="UP000184513"/>
    </source>
</evidence>
<gene>
    <name evidence="1" type="ORF">SAMN04488057_11995</name>
</gene>
<accession>A0A1M7QKR0</accession>
<organism evidence="1 2">
    <name type="scientific">Cyclobacterium lianum</name>
    <dbReference type="NCBI Taxonomy" id="388280"/>
    <lineage>
        <taxon>Bacteria</taxon>
        <taxon>Pseudomonadati</taxon>
        <taxon>Bacteroidota</taxon>
        <taxon>Cytophagia</taxon>
        <taxon>Cytophagales</taxon>
        <taxon>Cyclobacteriaceae</taxon>
        <taxon>Cyclobacterium</taxon>
    </lineage>
</organism>
<reference evidence="1 2" key="1">
    <citation type="submission" date="2016-11" db="EMBL/GenBank/DDBJ databases">
        <authorList>
            <person name="Jaros S."/>
            <person name="Januszkiewicz K."/>
            <person name="Wedrychowicz H."/>
        </authorList>
    </citation>
    <scope>NUCLEOTIDE SEQUENCE [LARGE SCALE GENOMIC DNA]</scope>
    <source>
        <strain evidence="1 2">CGMCC 1.6102</strain>
    </source>
</reference>